<dbReference type="PANTHER" id="PTHR32227">
    <property type="entry name" value="GLUCAN ENDO-1,3-BETA-GLUCOSIDASE BG1-RELATED-RELATED"/>
    <property type="match status" value="1"/>
</dbReference>
<dbReference type="Proteomes" id="UP001396334">
    <property type="component" value="Unassembled WGS sequence"/>
</dbReference>
<proteinExistence type="inferred from homology"/>
<evidence type="ECO:0000256" key="3">
    <source>
        <dbReference type="ARBA" id="ARBA00012780"/>
    </source>
</evidence>
<keyword evidence="9" id="KW-1185">Reference proteome</keyword>
<keyword evidence="7" id="KW-0812">Transmembrane</keyword>
<keyword evidence="5" id="KW-0326">Glycosidase</keyword>
<comment type="similarity">
    <text evidence="2 6">Belongs to the glycosyl hydrolase 17 family.</text>
</comment>
<dbReference type="EMBL" id="JBBPBN010000325">
    <property type="protein sequence ID" value="KAK8489099.1"/>
    <property type="molecule type" value="Genomic_DNA"/>
</dbReference>
<evidence type="ECO:0000256" key="6">
    <source>
        <dbReference type="RuleBase" id="RU004335"/>
    </source>
</evidence>
<dbReference type="SUPFAM" id="SSF51445">
    <property type="entry name" value="(Trans)glycosidases"/>
    <property type="match status" value="1"/>
</dbReference>
<evidence type="ECO:0000256" key="4">
    <source>
        <dbReference type="ARBA" id="ARBA00022801"/>
    </source>
</evidence>
<evidence type="ECO:0000313" key="8">
    <source>
        <dbReference type="EMBL" id="KAK8489099.1"/>
    </source>
</evidence>
<name>A0ABR2A7S0_9ROSI</name>
<dbReference type="InterPro" id="IPR000490">
    <property type="entry name" value="Glyco_hydro_17"/>
</dbReference>
<reference evidence="8 9" key="1">
    <citation type="journal article" date="2024" name="G3 (Bethesda)">
        <title>Genome assembly of Hibiscus sabdariffa L. provides insights into metabolisms of medicinal natural products.</title>
        <authorList>
            <person name="Kim T."/>
        </authorList>
    </citation>
    <scope>NUCLEOTIDE SEQUENCE [LARGE SCALE GENOMIC DNA]</scope>
    <source>
        <strain evidence="8">TK-2024</strain>
        <tissue evidence="8">Old leaves</tissue>
    </source>
</reference>
<dbReference type="EC" id="3.2.1.39" evidence="3"/>
<keyword evidence="7" id="KW-1133">Transmembrane helix</keyword>
<keyword evidence="7" id="KW-0472">Membrane</keyword>
<protein>
    <recommendedName>
        <fullName evidence="3">glucan endo-1,3-beta-D-glucosidase</fullName>
        <ecNumber evidence="3">3.2.1.39</ecNumber>
    </recommendedName>
</protein>
<dbReference type="Pfam" id="PF00332">
    <property type="entry name" value="Glyco_hydro_17"/>
    <property type="match status" value="1"/>
</dbReference>
<organism evidence="8 9">
    <name type="scientific">Hibiscus sabdariffa</name>
    <name type="common">roselle</name>
    <dbReference type="NCBI Taxonomy" id="183260"/>
    <lineage>
        <taxon>Eukaryota</taxon>
        <taxon>Viridiplantae</taxon>
        <taxon>Streptophyta</taxon>
        <taxon>Embryophyta</taxon>
        <taxon>Tracheophyta</taxon>
        <taxon>Spermatophyta</taxon>
        <taxon>Magnoliopsida</taxon>
        <taxon>eudicotyledons</taxon>
        <taxon>Gunneridae</taxon>
        <taxon>Pentapetalae</taxon>
        <taxon>rosids</taxon>
        <taxon>malvids</taxon>
        <taxon>Malvales</taxon>
        <taxon>Malvaceae</taxon>
        <taxon>Malvoideae</taxon>
        <taxon>Hibiscus</taxon>
    </lineage>
</organism>
<accession>A0ABR2A7S0</accession>
<dbReference type="Gene3D" id="3.20.20.80">
    <property type="entry name" value="Glycosidases"/>
    <property type="match status" value="1"/>
</dbReference>
<gene>
    <name evidence="8" type="ORF">V6N11_028460</name>
</gene>
<dbReference type="InterPro" id="IPR044965">
    <property type="entry name" value="Glyco_hydro_17_plant"/>
</dbReference>
<sequence>MLASTFDVSSVPEAGMVLNCCLVKDDVPWILDSGATDHVVTSLALFQDFRRVFNRFVKLPNDDIFKVKALKQNDSVTMPTSFGNTKGVVVSSRMVLDECPTSVPITSKCIVTNDIFDDNSSTPFPVTSKGSLDASQQPLMDVSQANGRPRRTCQLPQRFKDYQMDLPKLRVDTQVLRVCDRILAQIQSFFPTFPPAPSPVVALICCAYKRTTLKESCFIVLCCVVFFNAFVAGMVNSLGINYGQIADNLPPPEKVVPLVKSIGATRVKLYDADPRVLSSFANTGVEFIIGLGNGDLANMRDPNNALEWVKENVQSHLPDTKITCIFVGNEVLTFNDTSLSGNLLPAMQSVHAALVNLGLDKQVTVTTAHSLAILQTSYPPSAGAFREDLVDILSQTLSFHQKTGSPFLINAYPFFAYKENPKQVSLDYVLFQPNQGIIDPATNLRYDNMLYSQIDAVYSALASLGYKKLPVHISETGWPSKGDEDEAGATLDNAKKYNGNLIKLMSENTGTPMRPDSDLNIYVFALFNENMKPGPTSERNYGLFQPDGTPAYALGITNSNDSTAGGSIFSPTSSATGYLSISSATTNAQQAVAVTSGQRAGKVPGWLATIESYSESLILHEPIAAQQAAIA</sequence>
<evidence type="ECO:0000256" key="5">
    <source>
        <dbReference type="ARBA" id="ARBA00023295"/>
    </source>
</evidence>
<comment type="catalytic activity">
    <reaction evidence="1">
        <text>Hydrolysis of (1-&gt;3)-beta-D-glucosidic linkages in (1-&gt;3)-beta-D-glucans.</text>
        <dbReference type="EC" id="3.2.1.39"/>
    </reaction>
</comment>
<feature type="transmembrane region" description="Helical" evidence="7">
    <location>
        <begin position="218"/>
        <end position="240"/>
    </location>
</feature>
<comment type="caution">
    <text evidence="8">The sequence shown here is derived from an EMBL/GenBank/DDBJ whole genome shotgun (WGS) entry which is preliminary data.</text>
</comment>
<keyword evidence="4" id="KW-0378">Hydrolase</keyword>
<evidence type="ECO:0000256" key="2">
    <source>
        <dbReference type="ARBA" id="ARBA00008773"/>
    </source>
</evidence>
<evidence type="ECO:0000256" key="7">
    <source>
        <dbReference type="SAM" id="Phobius"/>
    </source>
</evidence>
<evidence type="ECO:0000256" key="1">
    <source>
        <dbReference type="ARBA" id="ARBA00000382"/>
    </source>
</evidence>
<evidence type="ECO:0000313" key="9">
    <source>
        <dbReference type="Proteomes" id="UP001396334"/>
    </source>
</evidence>
<dbReference type="InterPro" id="IPR017853">
    <property type="entry name" value="GH"/>
</dbReference>